<dbReference type="InterPro" id="IPR017896">
    <property type="entry name" value="4Fe4S_Fe-S-bd"/>
</dbReference>
<keyword evidence="6" id="KW-0560">Oxidoreductase</keyword>
<dbReference type="SFLD" id="SFLDG01118">
    <property type="entry name" value="activating_enzymes__group_2"/>
    <property type="match status" value="1"/>
</dbReference>
<keyword evidence="8" id="KW-0411">Iron-sulfur</keyword>
<dbReference type="GO" id="GO:0051539">
    <property type="term" value="F:4 iron, 4 sulfur cluster binding"/>
    <property type="evidence" value="ECO:0007669"/>
    <property type="project" value="UniProtKB-KW"/>
</dbReference>
<feature type="domain" description="Radical SAM core" evidence="10">
    <location>
        <begin position="19"/>
        <end position="307"/>
    </location>
</feature>
<evidence type="ECO:0000256" key="1">
    <source>
        <dbReference type="ARBA" id="ARBA00001966"/>
    </source>
</evidence>
<comment type="similarity">
    <text evidence="2">Belongs to the organic radical-activating enzymes family.</text>
</comment>
<proteinExistence type="inferred from homology"/>
<evidence type="ECO:0000256" key="5">
    <source>
        <dbReference type="ARBA" id="ARBA00022723"/>
    </source>
</evidence>
<evidence type="ECO:0000256" key="4">
    <source>
        <dbReference type="ARBA" id="ARBA00022691"/>
    </source>
</evidence>
<dbReference type="InterPro" id="IPR007197">
    <property type="entry name" value="rSAM"/>
</dbReference>
<dbReference type="SUPFAM" id="SSF54862">
    <property type="entry name" value="4Fe-4S ferredoxins"/>
    <property type="match status" value="1"/>
</dbReference>
<dbReference type="GO" id="GO:0016491">
    <property type="term" value="F:oxidoreductase activity"/>
    <property type="evidence" value="ECO:0007669"/>
    <property type="project" value="UniProtKB-KW"/>
</dbReference>
<gene>
    <name evidence="11" type="primary">hpdA_1</name>
    <name evidence="11" type="ORF">SB6408_00004</name>
</gene>
<dbReference type="PIRSF" id="PIRSF000371">
    <property type="entry name" value="PFL_act_enz"/>
    <property type="match status" value="1"/>
</dbReference>
<name>A0A564H5Y1_9ENTR</name>
<organism evidence="11 12">
    <name type="scientific">Klebsiella spallanzanii</name>
    <dbReference type="NCBI Taxonomy" id="2587528"/>
    <lineage>
        <taxon>Bacteria</taxon>
        <taxon>Pseudomonadati</taxon>
        <taxon>Pseudomonadota</taxon>
        <taxon>Gammaproteobacteria</taxon>
        <taxon>Enterobacterales</taxon>
        <taxon>Enterobacteriaceae</taxon>
        <taxon>Klebsiella/Raoultella group</taxon>
        <taxon>Klebsiella</taxon>
    </lineage>
</organism>
<accession>A0A564H5Y1</accession>
<protein>
    <submittedName>
        <fullName evidence="11">4-hydroxyphenylacetate decarboxylase activating enzyme</fullName>
    </submittedName>
</protein>
<dbReference type="AlphaFoldDB" id="A0A564H5Y1"/>
<feature type="domain" description="4Fe-4S ferredoxin-type" evidence="9">
    <location>
        <begin position="84"/>
        <end position="113"/>
    </location>
</feature>
<evidence type="ECO:0000259" key="9">
    <source>
        <dbReference type="PROSITE" id="PS51379"/>
    </source>
</evidence>
<evidence type="ECO:0000256" key="8">
    <source>
        <dbReference type="ARBA" id="ARBA00023014"/>
    </source>
</evidence>
<dbReference type="Proteomes" id="UP000318370">
    <property type="component" value="Unassembled WGS sequence"/>
</dbReference>
<evidence type="ECO:0000256" key="6">
    <source>
        <dbReference type="ARBA" id="ARBA00023002"/>
    </source>
</evidence>
<dbReference type="PROSITE" id="PS51918">
    <property type="entry name" value="RADICAL_SAM"/>
    <property type="match status" value="1"/>
</dbReference>
<dbReference type="Gene3D" id="3.20.20.70">
    <property type="entry name" value="Aldolase class I"/>
    <property type="match status" value="1"/>
</dbReference>
<dbReference type="InterPro" id="IPR001989">
    <property type="entry name" value="Radical_activat_CS"/>
</dbReference>
<comment type="cofactor">
    <cofactor evidence="1">
        <name>[4Fe-4S] cluster</name>
        <dbReference type="ChEBI" id="CHEBI:49883"/>
    </cofactor>
</comment>
<dbReference type="SFLD" id="SFLDG01066">
    <property type="entry name" value="organic_radical-activating_enz"/>
    <property type="match status" value="1"/>
</dbReference>
<reference evidence="11 12" key="1">
    <citation type="submission" date="2019-07" db="EMBL/GenBank/DDBJ databases">
        <authorList>
            <person name="Brisse S."/>
            <person name="Rodrigues C."/>
            <person name="Thorpe H."/>
        </authorList>
    </citation>
    <scope>NUCLEOTIDE SEQUENCE [LARGE SCALE GENOMIC DNA]</scope>
    <source>
        <strain evidence="11">SB6408</strain>
    </source>
</reference>
<dbReference type="PROSITE" id="PS00198">
    <property type="entry name" value="4FE4S_FER_1"/>
    <property type="match status" value="1"/>
</dbReference>
<evidence type="ECO:0000256" key="2">
    <source>
        <dbReference type="ARBA" id="ARBA00009777"/>
    </source>
</evidence>
<dbReference type="InterPro" id="IPR013785">
    <property type="entry name" value="Aldolase_TIM"/>
</dbReference>
<dbReference type="GO" id="GO:0046872">
    <property type="term" value="F:metal ion binding"/>
    <property type="evidence" value="ECO:0007669"/>
    <property type="project" value="UniProtKB-KW"/>
</dbReference>
<dbReference type="SUPFAM" id="SSF102114">
    <property type="entry name" value="Radical SAM enzymes"/>
    <property type="match status" value="1"/>
</dbReference>
<dbReference type="PANTHER" id="PTHR30352">
    <property type="entry name" value="PYRUVATE FORMATE-LYASE-ACTIVATING ENZYME"/>
    <property type="match status" value="1"/>
</dbReference>
<evidence type="ECO:0000313" key="11">
    <source>
        <dbReference type="EMBL" id="VUS27207.1"/>
    </source>
</evidence>
<dbReference type="InterPro" id="IPR040074">
    <property type="entry name" value="BssD/PflA/YjjW"/>
</dbReference>
<keyword evidence="7" id="KW-0408">Iron</keyword>
<dbReference type="Pfam" id="PF04055">
    <property type="entry name" value="Radical_SAM"/>
    <property type="match status" value="1"/>
</dbReference>
<dbReference type="SFLD" id="SFLDS00029">
    <property type="entry name" value="Radical_SAM"/>
    <property type="match status" value="1"/>
</dbReference>
<feature type="domain" description="4Fe-4S ferredoxin-type" evidence="9">
    <location>
        <begin position="50"/>
        <end position="83"/>
    </location>
</feature>
<evidence type="ECO:0000256" key="3">
    <source>
        <dbReference type="ARBA" id="ARBA00022485"/>
    </source>
</evidence>
<dbReference type="PROSITE" id="PS01087">
    <property type="entry name" value="RADICAL_ACTIVATING"/>
    <property type="match status" value="1"/>
</dbReference>
<dbReference type="InterPro" id="IPR058240">
    <property type="entry name" value="rSAM_sf"/>
</dbReference>
<dbReference type="InterPro" id="IPR034457">
    <property type="entry name" value="Organic_radical-activating"/>
</dbReference>
<dbReference type="NCBIfam" id="TIGR02494">
    <property type="entry name" value="PFLE_PFLC"/>
    <property type="match status" value="1"/>
</dbReference>
<keyword evidence="3" id="KW-0004">4Fe-4S</keyword>
<dbReference type="InterPro" id="IPR017900">
    <property type="entry name" value="4Fe4S_Fe_S_CS"/>
</dbReference>
<dbReference type="PROSITE" id="PS51379">
    <property type="entry name" value="4FE4S_FER_2"/>
    <property type="match status" value="2"/>
</dbReference>
<evidence type="ECO:0000259" key="10">
    <source>
        <dbReference type="PROSITE" id="PS51918"/>
    </source>
</evidence>
<dbReference type="RefSeq" id="WP_142461379.1">
    <property type="nucleotide sequence ID" value="NZ_CABGHF010000001.1"/>
</dbReference>
<keyword evidence="4" id="KW-0949">S-adenosyl-L-methionine</keyword>
<dbReference type="EMBL" id="CABGHF010000001">
    <property type="protein sequence ID" value="VUS27207.1"/>
    <property type="molecule type" value="Genomic_DNA"/>
</dbReference>
<evidence type="ECO:0000313" key="12">
    <source>
        <dbReference type="Proteomes" id="UP000318370"/>
    </source>
</evidence>
<sequence length="318" mass="36189">MNQSPPVGIIFNIQRFTIHDGPGLRTELFFKGCPLRCEWCSNPESFMPYVQVGVYKTKCISHKKCGACEESCPQDNVLKFTRGKLTSIERHDCTNCLACHDACPSDAIKLWGKSMSVEECMEEIRKDKGYYERSGGGVTVSGGEPLLQSEFVAKLFQACRHEGIQTCLESSLYVPWKKVQNVLPYTDIIISDIKHMDPGIHKKYTKVSNDKVLKNLKKLADEKREIILRIPVIPNVNDDMVNIKATADFILDELNGKIRTLQLLSFMRLGEEKYASLGLSYKMQNVKVNRRSFQKHIQTLAEYFNQRGIHCVVGTKEK</sequence>
<evidence type="ECO:0000256" key="7">
    <source>
        <dbReference type="ARBA" id="ARBA00023004"/>
    </source>
</evidence>
<dbReference type="Gene3D" id="3.30.70.20">
    <property type="match status" value="1"/>
</dbReference>
<dbReference type="InterPro" id="IPR012839">
    <property type="entry name" value="Organic_radical_activase"/>
</dbReference>
<keyword evidence="5" id="KW-0479">Metal-binding</keyword>
<dbReference type="PANTHER" id="PTHR30352:SF4">
    <property type="entry name" value="PYRUVATE FORMATE-LYASE 2-ACTIVATING ENZYME"/>
    <property type="match status" value="1"/>
</dbReference>